<name>A0A3N1GWM8_9ACTN</name>
<dbReference type="InterPro" id="IPR050266">
    <property type="entry name" value="AB_hydrolase_sf"/>
</dbReference>
<evidence type="ECO:0000313" key="3">
    <source>
        <dbReference type="Proteomes" id="UP000276232"/>
    </source>
</evidence>
<dbReference type="AlphaFoldDB" id="A0A3N1GWM8"/>
<dbReference type="InParanoid" id="A0A3N1GWM8"/>
<evidence type="ECO:0000313" key="2">
    <source>
        <dbReference type="EMBL" id="ROP34671.1"/>
    </source>
</evidence>
<dbReference type="GO" id="GO:0046464">
    <property type="term" value="P:acylglycerol catabolic process"/>
    <property type="evidence" value="ECO:0007669"/>
    <property type="project" value="TreeGrafter"/>
</dbReference>
<protein>
    <submittedName>
        <fullName evidence="2">Pimeloyl-ACP methyl ester carboxylesterase</fullName>
    </submittedName>
</protein>
<evidence type="ECO:0000259" key="1">
    <source>
        <dbReference type="Pfam" id="PF12697"/>
    </source>
</evidence>
<dbReference type="PANTHER" id="PTHR43798:SF5">
    <property type="entry name" value="MONOACYLGLYCEROL LIPASE ABHD6"/>
    <property type="match status" value="1"/>
</dbReference>
<dbReference type="PANTHER" id="PTHR43798">
    <property type="entry name" value="MONOACYLGLYCEROL LIPASE"/>
    <property type="match status" value="1"/>
</dbReference>
<feature type="domain" description="AB hydrolase-1" evidence="1">
    <location>
        <begin position="17"/>
        <end position="275"/>
    </location>
</feature>
<proteinExistence type="predicted"/>
<dbReference type="Proteomes" id="UP000276232">
    <property type="component" value="Unassembled WGS sequence"/>
</dbReference>
<dbReference type="EMBL" id="RJKN01000006">
    <property type="protein sequence ID" value="ROP34671.1"/>
    <property type="molecule type" value="Genomic_DNA"/>
</dbReference>
<sequence>MRTWGGTGTGPGSGTAVVALHGLTSTGDVWDGLAGAVLRAAPGAVVVAPDLPGRGRSVAVPAAPGLGGLAERVVAAAGDLGATRVVVVGHSMGAFLAPLVAARLGGRAAGVVLLDGGAAPEPSPLLHPLAVRALFTVQARRLARTWPDVDAAVRATDGRAVAVRTDLRPAVRTWTAEALTGPDGALRLPLDRRRLVADAVDTLAGPSRLPLLTQPPTTDVPVHLLAATRGADDGRDPFLSDAALATARGELPRLTTERVTANHVTLLLDPAPVAAVVRLLAGG</sequence>
<dbReference type="InterPro" id="IPR029058">
    <property type="entry name" value="AB_hydrolase_fold"/>
</dbReference>
<dbReference type="Gene3D" id="3.40.50.1820">
    <property type="entry name" value="alpha/beta hydrolase"/>
    <property type="match status" value="1"/>
</dbReference>
<dbReference type="GO" id="GO:0016020">
    <property type="term" value="C:membrane"/>
    <property type="evidence" value="ECO:0007669"/>
    <property type="project" value="TreeGrafter"/>
</dbReference>
<accession>A0A3N1GWM8</accession>
<dbReference type="SUPFAM" id="SSF53474">
    <property type="entry name" value="alpha/beta-Hydrolases"/>
    <property type="match status" value="1"/>
</dbReference>
<organism evidence="2 3">
    <name type="scientific">Pseudokineococcus lusitanus</name>
    <dbReference type="NCBI Taxonomy" id="763993"/>
    <lineage>
        <taxon>Bacteria</taxon>
        <taxon>Bacillati</taxon>
        <taxon>Actinomycetota</taxon>
        <taxon>Actinomycetes</taxon>
        <taxon>Kineosporiales</taxon>
        <taxon>Kineosporiaceae</taxon>
        <taxon>Pseudokineococcus</taxon>
    </lineage>
</organism>
<keyword evidence="3" id="KW-1185">Reference proteome</keyword>
<comment type="caution">
    <text evidence="2">The sequence shown here is derived from an EMBL/GenBank/DDBJ whole genome shotgun (WGS) entry which is preliminary data.</text>
</comment>
<reference evidence="2 3" key="1">
    <citation type="journal article" date="2015" name="Stand. Genomic Sci.">
        <title>Genomic Encyclopedia of Bacterial and Archaeal Type Strains, Phase III: the genomes of soil and plant-associated and newly described type strains.</title>
        <authorList>
            <person name="Whitman W.B."/>
            <person name="Woyke T."/>
            <person name="Klenk H.P."/>
            <person name="Zhou Y."/>
            <person name="Lilburn T.G."/>
            <person name="Beck B.J."/>
            <person name="De Vos P."/>
            <person name="Vandamme P."/>
            <person name="Eisen J.A."/>
            <person name="Garrity G."/>
            <person name="Hugenholtz P."/>
            <person name="Kyrpides N.C."/>
        </authorList>
    </citation>
    <scope>NUCLEOTIDE SEQUENCE [LARGE SCALE GENOMIC DNA]</scope>
    <source>
        <strain evidence="2 3">CECT 7306</strain>
    </source>
</reference>
<dbReference type="Pfam" id="PF12697">
    <property type="entry name" value="Abhydrolase_6"/>
    <property type="match status" value="1"/>
</dbReference>
<dbReference type="InterPro" id="IPR000073">
    <property type="entry name" value="AB_hydrolase_1"/>
</dbReference>
<gene>
    <name evidence="2" type="ORF">EDC03_2489</name>
</gene>
<dbReference type="GO" id="GO:0047372">
    <property type="term" value="F:monoacylglycerol lipase activity"/>
    <property type="evidence" value="ECO:0007669"/>
    <property type="project" value="TreeGrafter"/>
</dbReference>